<comment type="caution">
    <text evidence="2">The sequence shown here is derived from an EMBL/GenBank/DDBJ whole genome shotgun (WGS) entry which is preliminary data.</text>
</comment>
<reference evidence="2 3" key="1">
    <citation type="journal article" date="2019" name="New Phytol.">
        <title>Comparative genomics reveals unique wood-decay strategies and fruiting body development in the Schizophyllaceae.</title>
        <authorList>
            <person name="Almasi E."/>
            <person name="Sahu N."/>
            <person name="Krizsan K."/>
            <person name="Balint B."/>
            <person name="Kovacs G.M."/>
            <person name="Kiss B."/>
            <person name="Cseklye J."/>
            <person name="Drula E."/>
            <person name="Henrissat B."/>
            <person name="Nagy I."/>
            <person name="Chovatia M."/>
            <person name="Adam C."/>
            <person name="LaButti K."/>
            <person name="Lipzen A."/>
            <person name="Riley R."/>
            <person name="Grigoriev I.V."/>
            <person name="Nagy L.G."/>
        </authorList>
    </citation>
    <scope>NUCLEOTIDE SEQUENCE [LARGE SCALE GENOMIC DNA]</scope>
    <source>
        <strain evidence="2 3">NL-1724</strain>
    </source>
</reference>
<dbReference type="Proteomes" id="UP000320762">
    <property type="component" value="Unassembled WGS sequence"/>
</dbReference>
<gene>
    <name evidence="2" type="ORF">BD626DRAFT_493678</name>
</gene>
<feature type="region of interest" description="Disordered" evidence="1">
    <location>
        <begin position="72"/>
        <end position="119"/>
    </location>
</feature>
<proteinExistence type="predicted"/>
<dbReference type="AlphaFoldDB" id="A0A550CGY6"/>
<evidence type="ECO:0000313" key="3">
    <source>
        <dbReference type="Proteomes" id="UP000320762"/>
    </source>
</evidence>
<sequence>MYSPSRALTLDKATKVNPVVNSVLPRDSCIFDRVSPCDLWTVTAQPRRSGICVRETVLPLKSNVDWIGVIGSTETPSGKPSRGAVFQGEGGPEYVGQETRTATGRSERSESGAHTMSST</sequence>
<dbReference type="EMBL" id="VDMD01000008">
    <property type="protein sequence ID" value="TRM64068.1"/>
    <property type="molecule type" value="Genomic_DNA"/>
</dbReference>
<evidence type="ECO:0000256" key="1">
    <source>
        <dbReference type="SAM" id="MobiDB-lite"/>
    </source>
</evidence>
<organism evidence="2 3">
    <name type="scientific">Schizophyllum amplum</name>
    <dbReference type="NCBI Taxonomy" id="97359"/>
    <lineage>
        <taxon>Eukaryota</taxon>
        <taxon>Fungi</taxon>
        <taxon>Dikarya</taxon>
        <taxon>Basidiomycota</taxon>
        <taxon>Agaricomycotina</taxon>
        <taxon>Agaricomycetes</taxon>
        <taxon>Agaricomycetidae</taxon>
        <taxon>Agaricales</taxon>
        <taxon>Schizophyllaceae</taxon>
        <taxon>Schizophyllum</taxon>
    </lineage>
</organism>
<evidence type="ECO:0000313" key="2">
    <source>
        <dbReference type="EMBL" id="TRM64068.1"/>
    </source>
</evidence>
<protein>
    <submittedName>
        <fullName evidence="2">Uncharacterized protein</fullName>
    </submittedName>
</protein>
<keyword evidence="3" id="KW-1185">Reference proteome</keyword>
<name>A0A550CGY6_9AGAR</name>
<accession>A0A550CGY6</accession>